<dbReference type="Proteomes" id="UP000179807">
    <property type="component" value="Unassembled WGS sequence"/>
</dbReference>
<evidence type="ECO:0000256" key="4">
    <source>
        <dbReference type="ARBA" id="ARBA00022824"/>
    </source>
</evidence>
<feature type="transmembrane region" description="Helical" evidence="5">
    <location>
        <begin position="36"/>
        <end position="54"/>
    </location>
</feature>
<feature type="transmembrane region" description="Helical" evidence="5">
    <location>
        <begin position="66"/>
        <end position="83"/>
    </location>
</feature>
<dbReference type="InterPro" id="IPR024960">
    <property type="entry name" value="PEMT/MFAP"/>
</dbReference>
<feature type="transmembrane region" description="Helical" evidence="5">
    <location>
        <begin position="137"/>
        <end position="154"/>
    </location>
</feature>
<keyword evidence="1" id="KW-0489">Methyltransferase</keyword>
<dbReference type="RefSeq" id="XP_068358202.1">
    <property type="nucleotide sequence ID" value="XM_068492867.1"/>
</dbReference>
<feature type="transmembrane region" description="Helical" evidence="5">
    <location>
        <begin position="115"/>
        <end position="132"/>
    </location>
</feature>
<keyword evidence="5" id="KW-1133">Transmembrane helix</keyword>
<keyword evidence="2" id="KW-0808">Transferase</keyword>
<dbReference type="AlphaFoldDB" id="A0A1J4K273"/>
<evidence type="ECO:0000256" key="6">
    <source>
        <dbReference type="SAM" id="SignalP"/>
    </source>
</evidence>
<feature type="signal peptide" evidence="6">
    <location>
        <begin position="1"/>
        <end position="20"/>
    </location>
</feature>
<evidence type="ECO:0000256" key="2">
    <source>
        <dbReference type="ARBA" id="ARBA00022679"/>
    </source>
</evidence>
<evidence type="ECO:0000256" key="3">
    <source>
        <dbReference type="ARBA" id="ARBA00022691"/>
    </source>
</evidence>
<evidence type="ECO:0000313" key="7">
    <source>
        <dbReference type="EMBL" id="OHT05066.1"/>
    </source>
</evidence>
<evidence type="ECO:0000256" key="5">
    <source>
        <dbReference type="SAM" id="Phobius"/>
    </source>
</evidence>
<keyword evidence="8" id="KW-1185">Reference proteome</keyword>
<dbReference type="VEuPathDB" id="TrichDB:TRFO_06058"/>
<keyword evidence="3" id="KW-0949">S-adenosyl-L-methionine</keyword>
<organism evidence="7 8">
    <name type="scientific">Tritrichomonas foetus</name>
    <dbReference type="NCBI Taxonomy" id="1144522"/>
    <lineage>
        <taxon>Eukaryota</taxon>
        <taxon>Metamonada</taxon>
        <taxon>Parabasalia</taxon>
        <taxon>Tritrichomonadida</taxon>
        <taxon>Tritrichomonadidae</taxon>
        <taxon>Tritrichomonas</taxon>
    </lineage>
</organism>
<proteinExistence type="predicted"/>
<dbReference type="GO" id="GO:0008757">
    <property type="term" value="F:S-adenosylmethionine-dependent methyltransferase activity"/>
    <property type="evidence" value="ECO:0007669"/>
    <property type="project" value="InterPro"/>
</dbReference>
<dbReference type="PANTHER" id="PTHR15458">
    <property type="entry name" value="PHOSPHATIDYLETHANOLAMINE N-METHYLTRANSFERASE"/>
    <property type="match status" value="1"/>
</dbReference>
<keyword evidence="5" id="KW-0472">Membrane</keyword>
<dbReference type="GO" id="GO:0006656">
    <property type="term" value="P:phosphatidylcholine biosynthetic process"/>
    <property type="evidence" value="ECO:0007669"/>
    <property type="project" value="InterPro"/>
</dbReference>
<protein>
    <submittedName>
        <fullName evidence="7">Uncharacterized protein</fullName>
    </submittedName>
</protein>
<dbReference type="GO" id="GO:0032259">
    <property type="term" value="P:methylation"/>
    <property type="evidence" value="ECO:0007669"/>
    <property type="project" value="UniProtKB-KW"/>
</dbReference>
<name>A0A1J4K273_9EUKA</name>
<sequence length="167" mass="19090">MLWIIIWPCIILSNIITAWAYLKPESFKEHFTQDQLIIFWFSLNLAILALYLVLCRQARFNIKALWMSLPCVLIGVFLIGYSYSKLGTTRTFFGAELGVVDDVKYEGFPFSLGHAQYKGFIILILGIWFGFGHTHELTLTTGFWIISFMVQMLIESGPDSVPPSPEL</sequence>
<accession>A0A1J4K273</accession>
<dbReference type="GeneID" id="94827571"/>
<gene>
    <name evidence="7" type="ORF">TRFO_06058</name>
</gene>
<evidence type="ECO:0000313" key="8">
    <source>
        <dbReference type="Proteomes" id="UP000179807"/>
    </source>
</evidence>
<keyword evidence="6" id="KW-0732">Signal</keyword>
<feature type="chain" id="PRO_5013063051" evidence="6">
    <location>
        <begin position="21"/>
        <end position="167"/>
    </location>
</feature>
<dbReference type="PANTHER" id="PTHR15458:SF5">
    <property type="entry name" value="PHOSPHATIDYLETHANOLAMINE N-METHYLTRANSFERASE"/>
    <property type="match status" value="1"/>
</dbReference>
<comment type="caution">
    <text evidence="7">The sequence shown here is derived from an EMBL/GenBank/DDBJ whole genome shotgun (WGS) entry which is preliminary data.</text>
</comment>
<evidence type="ECO:0000256" key="1">
    <source>
        <dbReference type="ARBA" id="ARBA00022603"/>
    </source>
</evidence>
<dbReference type="OrthoDB" id="8300106at2759"/>
<keyword evidence="5" id="KW-0812">Transmembrane</keyword>
<keyword evidence="4" id="KW-0256">Endoplasmic reticulum</keyword>
<dbReference type="EMBL" id="MLAK01000771">
    <property type="protein sequence ID" value="OHT05066.1"/>
    <property type="molecule type" value="Genomic_DNA"/>
</dbReference>
<reference evidence="7" key="1">
    <citation type="submission" date="2016-10" db="EMBL/GenBank/DDBJ databases">
        <authorList>
            <person name="Benchimol M."/>
            <person name="Almeida L.G."/>
            <person name="Vasconcelos A.T."/>
            <person name="Perreira-Neves A."/>
            <person name="Rosa I.A."/>
            <person name="Tasca T."/>
            <person name="Bogo M.R."/>
            <person name="de Souza W."/>
        </authorList>
    </citation>
    <scope>NUCLEOTIDE SEQUENCE [LARGE SCALE GENOMIC DNA]</scope>
    <source>
        <strain evidence="7">K</strain>
    </source>
</reference>